<proteinExistence type="inferred from homology"/>
<organism evidence="3 4">
    <name type="scientific">Iodidimonas gelatinilytica</name>
    <dbReference type="NCBI Taxonomy" id="1236966"/>
    <lineage>
        <taxon>Bacteria</taxon>
        <taxon>Pseudomonadati</taxon>
        <taxon>Pseudomonadota</taxon>
        <taxon>Alphaproteobacteria</taxon>
        <taxon>Iodidimonadales</taxon>
        <taxon>Iodidimonadaceae</taxon>
        <taxon>Iodidimonas</taxon>
    </lineage>
</organism>
<keyword evidence="2" id="KW-1133">Transmembrane helix</keyword>
<gene>
    <name evidence="3" type="ORF">JCM17844_08830</name>
</gene>
<reference evidence="3 4" key="1">
    <citation type="submission" date="2019-09" db="EMBL/GenBank/DDBJ databases">
        <title>NBRP : Genome information of microbial organism related human and environment.</title>
        <authorList>
            <person name="Hattori M."/>
            <person name="Oshima K."/>
            <person name="Inaba H."/>
            <person name="Suda W."/>
            <person name="Sakamoto M."/>
            <person name="Iino T."/>
            <person name="Kitahara M."/>
            <person name="Oshida Y."/>
            <person name="Iida T."/>
            <person name="Kudo T."/>
            <person name="Itoh T."/>
            <person name="Ohkuma M."/>
        </authorList>
    </citation>
    <scope>NUCLEOTIDE SEQUENCE [LARGE SCALE GENOMIC DNA]</scope>
    <source>
        <strain evidence="3 4">Hi-2</strain>
    </source>
</reference>
<dbReference type="AlphaFoldDB" id="A0A5A7MN31"/>
<comment type="subcellular location">
    <subcellularLocation>
        <location evidence="2">Cell inner membrane</location>
        <topology evidence="2">Multi-pass membrane protein</topology>
    </subcellularLocation>
</comment>
<dbReference type="InterPro" id="IPR003453">
    <property type="entry name" value="ABC_MlaE_roteobac"/>
</dbReference>
<comment type="caution">
    <text evidence="2">Lacks conserved residue(s) required for the propagation of feature annotation.</text>
</comment>
<feature type="transmembrane region" description="Helical" evidence="2">
    <location>
        <begin position="185"/>
        <end position="205"/>
    </location>
</feature>
<accession>A0A5A7MN31</accession>
<keyword evidence="2" id="KW-0812">Transmembrane</keyword>
<dbReference type="InterPro" id="IPR030802">
    <property type="entry name" value="Permease_MalE"/>
</dbReference>
<evidence type="ECO:0000313" key="3">
    <source>
        <dbReference type="EMBL" id="GEQ97246.1"/>
    </source>
</evidence>
<feature type="transmembrane region" description="Helical" evidence="2">
    <location>
        <begin position="332"/>
        <end position="355"/>
    </location>
</feature>
<dbReference type="Pfam" id="PF02405">
    <property type="entry name" value="MlaE"/>
    <property type="match status" value="1"/>
</dbReference>
<dbReference type="NCBIfam" id="TIGR00056">
    <property type="entry name" value="MlaE family lipid ABC transporter permease subunit"/>
    <property type="match status" value="1"/>
</dbReference>
<protein>
    <submittedName>
        <fullName evidence="3">ABC transporter permease</fullName>
    </submittedName>
</protein>
<sequence length="395" mass="42826">MEIPGIIRMGAFVSGVGQKTIEEPGLEIDGHGDVLRLIARGSWLIETASRLEDIVARVQPMAQNRAEIDLCQVTALDTVGAWLVHRLELQLDAVQVKTVFRFGNDKQKRIVEHVCKSDAYCDIEPPRESALLKLVEDVGIATVTIIVNFGALLSFLGNVFGRLFRSILDPRRIRLTPLVYQMEVVGLRSMPIVGLISFLIGAVIVNQGAVQLRQFGAEILVADLVSIGVLRELGVLLTSVIVAGRSGSAFAAQIGSMVMREEVDAMKALGINPIDVLVLPRIVALALVLPLLTFFSDVMGLIGGALMAWFTLDITPSQFLNRMSDLSLLNQLYIGLIKSFFFAGVISVSGCFQGLSVHGTAESLGRNTTAAVVESIFLVIVLDAFFAVFFTSVGW</sequence>
<dbReference type="GO" id="GO:0043190">
    <property type="term" value="C:ATP-binding cassette (ABC) transporter complex"/>
    <property type="evidence" value="ECO:0007669"/>
    <property type="project" value="InterPro"/>
</dbReference>
<evidence type="ECO:0000256" key="1">
    <source>
        <dbReference type="ARBA" id="ARBA00003787"/>
    </source>
</evidence>
<name>A0A5A7MN31_9PROT</name>
<dbReference type="EMBL" id="BKCL01000002">
    <property type="protein sequence ID" value="GEQ97246.1"/>
    <property type="molecule type" value="Genomic_DNA"/>
</dbReference>
<evidence type="ECO:0000256" key="2">
    <source>
        <dbReference type="RuleBase" id="RU362044"/>
    </source>
</evidence>
<evidence type="ECO:0000313" key="4">
    <source>
        <dbReference type="Proteomes" id="UP000322084"/>
    </source>
</evidence>
<keyword evidence="2" id="KW-0997">Cell inner membrane</keyword>
<keyword evidence="2" id="KW-1003">Cell membrane</keyword>
<feature type="transmembrane region" description="Helical" evidence="2">
    <location>
        <begin position="375"/>
        <end position="393"/>
    </location>
</feature>
<comment type="caution">
    <text evidence="3">The sequence shown here is derived from an EMBL/GenBank/DDBJ whole genome shotgun (WGS) entry which is preliminary data.</text>
</comment>
<dbReference type="GO" id="GO:0005548">
    <property type="term" value="F:phospholipid transporter activity"/>
    <property type="evidence" value="ECO:0007669"/>
    <property type="project" value="TreeGrafter"/>
</dbReference>
<dbReference type="Proteomes" id="UP000322084">
    <property type="component" value="Unassembled WGS sequence"/>
</dbReference>
<keyword evidence="2" id="KW-0472">Membrane</keyword>
<dbReference type="PANTHER" id="PTHR30188:SF3">
    <property type="entry name" value="ABC TRANSPORTER PERMEASE"/>
    <property type="match status" value="1"/>
</dbReference>
<dbReference type="PANTHER" id="PTHR30188">
    <property type="entry name" value="ABC TRANSPORTER PERMEASE PROTEIN-RELATED"/>
    <property type="match status" value="1"/>
</dbReference>
<feature type="transmembrane region" description="Helical" evidence="2">
    <location>
        <begin position="138"/>
        <end position="164"/>
    </location>
</feature>
<comment type="similarity">
    <text evidence="2">Belongs to the MlaE permease family.</text>
</comment>
<comment type="function">
    <text evidence="1">Could be part of an ABC transporter complex.</text>
</comment>